<dbReference type="EMBL" id="CP000527">
    <property type="protein sequence ID" value="ABM27635.1"/>
    <property type="molecule type" value="Genomic_DNA"/>
</dbReference>
<organism evidence="2 3">
    <name type="scientific">Nitratidesulfovibrio vulgaris (strain DP4)</name>
    <name type="common">Desulfovibrio vulgaris</name>
    <dbReference type="NCBI Taxonomy" id="391774"/>
    <lineage>
        <taxon>Bacteria</taxon>
        <taxon>Pseudomonadati</taxon>
        <taxon>Thermodesulfobacteriota</taxon>
        <taxon>Desulfovibrionia</taxon>
        <taxon>Desulfovibrionales</taxon>
        <taxon>Desulfovibrionaceae</taxon>
        <taxon>Nitratidesulfovibrio</taxon>
    </lineage>
</organism>
<evidence type="ECO:0000313" key="2">
    <source>
        <dbReference type="EMBL" id="ABM27635.1"/>
    </source>
</evidence>
<evidence type="ECO:0000256" key="1">
    <source>
        <dbReference type="SAM" id="Phobius"/>
    </source>
</evidence>
<gene>
    <name evidence="2" type="ordered locus">Dvul_0612</name>
</gene>
<dbReference type="Proteomes" id="UP000009173">
    <property type="component" value="Chromosome"/>
</dbReference>
<protein>
    <submittedName>
        <fullName evidence="2">Uncharacterized protein</fullName>
    </submittedName>
</protein>
<proteinExistence type="predicted"/>
<accession>A0A0H3A591</accession>
<keyword evidence="1" id="KW-0812">Transmembrane</keyword>
<evidence type="ECO:0000313" key="3">
    <source>
        <dbReference type="Proteomes" id="UP000009173"/>
    </source>
</evidence>
<feature type="transmembrane region" description="Helical" evidence="1">
    <location>
        <begin position="24"/>
        <end position="43"/>
    </location>
</feature>
<keyword evidence="1" id="KW-0472">Membrane</keyword>
<sequence length="362" mass="37834">MGFMRVSQDSAGVMRLVPGPEYKAAPGMALLLSSMCLAGAGLVMGEDALGGVFLLVASLMLLLVVGLLRARMRDVVFDAIEGAVYLLGRRRADVAQVPLCEVAALRTMRVGRGGRHCELALVLCDGGWIGLDRGSRQEPLTRLGESLAAHMGLPFEAGAGPSSGTPPGKTAAAGGEAVDDGTVAACSGVPREPSPGSALAQDARGRSWQWSVSPGGAALGLMAFVSGALLCVVGYGLSLMLAGGFVEGLVMVFVGGFFTYVVMGRLLRGVFGGGWLAVRGRLLQAGERLFDRKHTLWEREFDDVEGFRVAMPILGPSRLECLTTQGEVLPVIVVTPGLSGVTPGDVLWLAARLRQMAARRDA</sequence>
<feature type="transmembrane region" description="Helical" evidence="1">
    <location>
        <begin position="49"/>
        <end position="68"/>
    </location>
</feature>
<dbReference type="KEGG" id="dvl:Dvul_0612"/>
<feature type="transmembrane region" description="Helical" evidence="1">
    <location>
        <begin position="241"/>
        <end position="262"/>
    </location>
</feature>
<keyword evidence="1" id="KW-1133">Transmembrane helix</keyword>
<name>A0A0H3A591_NITV4</name>
<reference evidence="3" key="1">
    <citation type="journal article" date="2009" name="Environ. Microbiol.">
        <title>Contribution of mobile genetic elements to Desulfovibrio vulgaris genome plasticity.</title>
        <authorList>
            <person name="Walker C.B."/>
            <person name="Stolyar S."/>
            <person name="Chivian D."/>
            <person name="Pinel N."/>
            <person name="Gabster J.A."/>
            <person name="Dehal P.S."/>
            <person name="He Z."/>
            <person name="Yang Z.K."/>
            <person name="Yen H.C."/>
            <person name="Zhou J."/>
            <person name="Wall J.D."/>
            <person name="Hazen T.C."/>
            <person name="Arkin A.P."/>
            <person name="Stahl D.A."/>
        </authorList>
    </citation>
    <scope>NUCLEOTIDE SEQUENCE [LARGE SCALE GENOMIC DNA]</scope>
    <source>
        <strain evidence="3">DP4</strain>
    </source>
</reference>
<dbReference type="AlphaFoldDB" id="A0A0H3A591"/>
<dbReference type="HOGENOM" id="CLU_764467_0_0_7"/>
<feature type="transmembrane region" description="Helical" evidence="1">
    <location>
        <begin position="216"/>
        <end position="235"/>
    </location>
</feature>